<comment type="function">
    <text evidence="7">Endonuclease IV plays a role in DNA repair. It cleaves phosphodiester bonds at apurinic or apyrimidinic (AP) sites, generating a 3'-hydroxyl group and a 5'-terminal sugar phosphate.</text>
</comment>
<dbReference type="InterPro" id="IPR036237">
    <property type="entry name" value="Xyl_isomerase-like_sf"/>
</dbReference>
<dbReference type="Pfam" id="PF01261">
    <property type="entry name" value="AP_endonuc_2"/>
    <property type="match status" value="1"/>
</dbReference>
<dbReference type="GO" id="GO:0006284">
    <property type="term" value="P:base-excision repair"/>
    <property type="evidence" value="ECO:0007669"/>
    <property type="project" value="TreeGrafter"/>
</dbReference>
<keyword evidence="4 7" id="KW-0378">Hydrolase</keyword>
<feature type="binding site" evidence="7">
    <location>
        <position position="229"/>
    </location>
    <ligand>
        <name>Zn(2+)</name>
        <dbReference type="ChEBI" id="CHEBI:29105"/>
        <label>3</label>
    </ligand>
</feature>
<keyword evidence="3 7" id="KW-0227">DNA damage</keyword>
<dbReference type="GO" id="GO:0008833">
    <property type="term" value="F:deoxyribonuclease IV (phage-T4-induced) activity"/>
    <property type="evidence" value="ECO:0007669"/>
    <property type="project" value="UniProtKB-UniRule"/>
</dbReference>
<feature type="binding site" evidence="7">
    <location>
        <position position="67"/>
    </location>
    <ligand>
        <name>Zn(2+)</name>
        <dbReference type="ChEBI" id="CHEBI:29105"/>
        <label>1</label>
    </ligand>
</feature>
<comment type="similarity">
    <text evidence="1 7">Belongs to the AP endonuclease 2 family.</text>
</comment>
<feature type="binding site" evidence="7">
    <location>
        <position position="177"/>
    </location>
    <ligand>
        <name>Zn(2+)</name>
        <dbReference type="ChEBI" id="CHEBI:29105"/>
        <label>2</label>
    </ligand>
</feature>
<evidence type="ECO:0000256" key="7">
    <source>
        <dbReference type="HAMAP-Rule" id="MF_00152"/>
    </source>
</evidence>
<dbReference type="InterPro" id="IPR018246">
    <property type="entry name" value="AP_endonuc_F2_Zn_BS"/>
</dbReference>
<dbReference type="PANTHER" id="PTHR21445:SF0">
    <property type="entry name" value="APURINIC-APYRIMIDINIC ENDONUCLEASE"/>
    <property type="match status" value="1"/>
</dbReference>
<feature type="binding site" evidence="7">
    <location>
        <position position="107"/>
    </location>
    <ligand>
        <name>Zn(2+)</name>
        <dbReference type="ChEBI" id="CHEBI:29105"/>
        <label>1</label>
    </ligand>
</feature>
<feature type="binding site" evidence="7">
    <location>
        <position position="143"/>
    </location>
    <ligand>
        <name>Zn(2+)</name>
        <dbReference type="ChEBI" id="CHEBI:29105"/>
        <label>1</label>
    </ligand>
</feature>
<name>A0A7C5QRN9_CALS0</name>
<comment type="caution">
    <text evidence="9">The sequence shown here is derived from an EMBL/GenBank/DDBJ whole genome shotgun (WGS) entry which is preliminary data.</text>
</comment>
<dbReference type="SMART" id="SM00518">
    <property type="entry name" value="AP2Ec"/>
    <property type="match status" value="1"/>
</dbReference>
<feature type="binding site" evidence="7">
    <location>
        <position position="227"/>
    </location>
    <ligand>
        <name>Zn(2+)</name>
        <dbReference type="ChEBI" id="CHEBI:29105"/>
        <label>3</label>
    </ligand>
</feature>
<accession>A0A7C5QRN9</accession>
<evidence type="ECO:0000256" key="4">
    <source>
        <dbReference type="ARBA" id="ARBA00022801"/>
    </source>
</evidence>
<comment type="catalytic activity">
    <reaction evidence="7">
        <text>Endonucleolytic cleavage to 5'-phosphooligonucleotide end-products.</text>
        <dbReference type="EC" id="3.1.21.2"/>
    </reaction>
</comment>
<feature type="binding site" evidence="7">
    <location>
        <position position="214"/>
    </location>
    <ligand>
        <name>Zn(2+)</name>
        <dbReference type="ChEBI" id="CHEBI:29105"/>
        <label>2</label>
    </ligand>
</feature>
<evidence type="ECO:0000256" key="2">
    <source>
        <dbReference type="ARBA" id="ARBA00022723"/>
    </source>
</evidence>
<comment type="cofactor">
    <cofactor evidence="7">
        <name>Zn(2+)</name>
        <dbReference type="ChEBI" id="CHEBI:29105"/>
    </cofactor>
    <text evidence="7">Binds 3 Zn(2+) ions.</text>
</comment>
<organism evidence="9">
    <name type="scientific">Caldiarchaeum subterraneum</name>
    <dbReference type="NCBI Taxonomy" id="311458"/>
    <lineage>
        <taxon>Archaea</taxon>
        <taxon>Nitrososphaerota</taxon>
        <taxon>Candidatus Caldarchaeales</taxon>
        <taxon>Candidatus Caldarchaeaceae</taxon>
        <taxon>Candidatus Caldarchaeum</taxon>
    </lineage>
</organism>
<dbReference type="FunFam" id="3.20.20.150:FF:000001">
    <property type="entry name" value="Probable endonuclease 4"/>
    <property type="match status" value="1"/>
</dbReference>
<evidence type="ECO:0000259" key="8">
    <source>
        <dbReference type="Pfam" id="PF01261"/>
    </source>
</evidence>
<dbReference type="GO" id="GO:0008270">
    <property type="term" value="F:zinc ion binding"/>
    <property type="evidence" value="ECO:0007669"/>
    <property type="project" value="UniProtKB-UniRule"/>
</dbReference>
<reference evidence="9" key="1">
    <citation type="journal article" date="2020" name="mSystems">
        <title>Genome- and Community-Level Interaction Insights into Carbon Utilization and Element Cycling Functions of Hydrothermarchaeota in Hydrothermal Sediment.</title>
        <authorList>
            <person name="Zhou Z."/>
            <person name="Liu Y."/>
            <person name="Xu W."/>
            <person name="Pan J."/>
            <person name="Luo Z.H."/>
            <person name="Li M."/>
        </authorList>
    </citation>
    <scope>NUCLEOTIDE SEQUENCE [LARGE SCALE GENOMIC DNA]</scope>
    <source>
        <strain evidence="9">SpSt-1056</strain>
    </source>
</reference>
<dbReference type="PROSITE" id="PS00730">
    <property type="entry name" value="AP_NUCLEASE_F2_2"/>
    <property type="match status" value="1"/>
</dbReference>
<evidence type="ECO:0000256" key="6">
    <source>
        <dbReference type="ARBA" id="ARBA00023204"/>
    </source>
</evidence>
<dbReference type="HAMAP" id="MF_00152">
    <property type="entry name" value="Nfo"/>
    <property type="match status" value="1"/>
</dbReference>
<gene>
    <name evidence="7" type="primary">nfo</name>
    <name evidence="9" type="ORF">ENM11_06445</name>
</gene>
<dbReference type="Gene3D" id="3.20.20.150">
    <property type="entry name" value="Divalent-metal-dependent TIM barrel enzymes"/>
    <property type="match status" value="1"/>
</dbReference>
<evidence type="ECO:0000313" key="9">
    <source>
        <dbReference type="EMBL" id="HHK68773.1"/>
    </source>
</evidence>
<keyword evidence="7" id="KW-0540">Nuclease</keyword>
<dbReference type="GO" id="GO:0003677">
    <property type="term" value="F:DNA binding"/>
    <property type="evidence" value="ECO:0007669"/>
    <property type="project" value="InterPro"/>
</dbReference>
<dbReference type="InterPro" id="IPR013022">
    <property type="entry name" value="Xyl_isomerase-like_TIM-brl"/>
</dbReference>
<dbReference type="InterPro" id="IPR001719">
    <property type="entry name" value="AP_endonuc_2"/>
</dbReference>
<dbReference type="GO" id="GO:0008081">
    <property type="term" value="F:phosphoric diester hydrolase activity"/>
    <property type="evidence" value="ECO:0007669"/>
    <property type="project" value="TreeGrafter"/>
</dbReference>
<dbReference type="EMBL" id="DRWN01000055">
    <property type="protein sequence ID" value="HHK68773.1"/>
    <property type="molecule type" value="Genomic_DNA"/>
</dbReference>
<dbReference type="CDD" id="cd00019">
    <property type="entry name" value="AP2Ec"/>
    <property type="match status" value="1"/>
</dbReference>
<evidence type="ECO:0000256" key="1">
    <source>
        <dbReference type="ARBA" id="ARBA00005340"/>
    </source>
</evidence>
<keyword evidence="6 7" id="KW-0234">DNA repair</keyword>
<keyword evidence="5 7" id="KW-0862">Zinc</keyword>
<dbReference type="NCBIfam" id="TIGR00587">
    <property type="entry name" value="nfo"/>
    <property type="match status" value="1"/>
</dbReference>
<keyword evidence="7" id="KW-0255">Endonuclease</keyword>
<feature type="binding site" evidence="7">
    <location>
        <position position="180"/>
    </location>
    <ligand>
        <name>Zn(2+)</name>
        <dbReference type="ChEBI" id="CHEBI:29105"/>
        <label>3</label>
    </ligand>
</feature>
<dbReference type="PROSITE" id="PS51432">
    <property type="entry name" value="AP_NUCLEASE_F2_4"/>
    <property type="match status" value="1"/>
</dbReference>
<evidence type="ECO:0000256" key="5">
    <source>
        <dbReference type="ARBA" id="ARBA00022833"/>
    </source>
</evidence>
<sequence length="286" mass="31519">MLLLGAHVSISGSIHMAVDRAVELGCTTFQIFTRNPRGWTYTKLKQQDAEEFRRKFSASGFRVAMAHMPYLPNIASPKKIVYERSVKSLTAELERCGLLGVELLVTHVGSHLGAGIDKGVEAVAQAVNRSLKTVENNVLLLLENMAGQKNSCGSRFEDIARILAKVEQPDRVGVCLDTCHLLAAGYDIKSEEAVEKTLSEFDRIVGLDKLKAVHLNDSKGGLGSGLDRHEHIGLGYVGERGFKAFINHPAVRDKPMVIETPEDKRGNYATDLAKLRKLYVHKQLTT</sequence>
<dbReference type="EC" id="3.1.21.2" evidence="7"/>
<evidence type="ECO:0000256" key="3">
    <source>
        <dbReference type="ARBA" id="ARBA00022763"/>
    </source>
</evidence>
<dbReference type="AlphaFoldDB" id="A0A7C5QRN9"/>
<dbReference type="PROSITE" id="PS00731">
    <property type="entry name" value="AP_NUCLEASE_F2_3"/>
    <property type="match status" value="1"/>
</dbReference>
<feature type="binding site" evidence="7">
    <location>
        <position position="143"/>
    </location>
    <ligand>
        <name>Zn(2+)</name>
        <dbReference type="ChEBI" id="CHEBI:29105"/>
        <label>2</label>
    </ligand>
</feature>
<protein>
    <recommendedName>
        <fullName evidence="7">Probable endonuclease 4</fullName>
        <ecNumber evidence="7">3.1.21.2</ecNumber>
    </recommendedName>
    <alternativeName>
        <fullName evidence="7">Endodeoxyribonuclease IV</fullName>
    </alternativeName>
    <alternativeName>
        <fullName evidence="7">Endonuclease IV</fullName>
    </alternativeName>
</protein>
<dbReference type="GO" id="GO:0003906">
    <property type="term" value="F:DNA-(apurinic or apyrimidinic site) endonuclease activity"/>
    <property type="evidence" value="ECO:0007669"/>
    <property type="project" value="TreeGrafter"/>
</dbReference>
<dbReference type="SUPFAM" id="SSF51658">
    <property type="entry name" value="Xylose isomerase-like"/>
    <property type="match status" value="1"/>
</dbReference>
<keyword evidence="2 7" id="KW-0479">Metal-binding</keyword>
<feature type="binding site" evidence="7">
    <location>
        <position position="259"/>
    </location>
    <ligand>
        <name>Zn(2+)</name>
        <dbReference type="ChEBI" id="CHEBI:29105"/>
        <label>2</label>
    </ligand>
</feature>
<feature type="domain" description="Xylose isomerase-like TIM barrel" evidence="8">
    <location>
        <begin position="18"/>
        <end position="277"/>
    </location>
</feature>
<dbReference type="PANTHER" id="PTHR21445">
    <property type="entry name" value="ENDONUCLEASE IV ENDODEOXYRIBONUCLEASE IV"/>
    <property type="match status" value="1"/>
</dbReference>
<proteinExistence type="inferred from homology"/>